<dbReference type="GO" id="GO:1901135">
    <property type="term" value="P:carbohydrate derivative metabolic process"/>
    <property type="evidence" value="ECO:0007669"/>
    <property type="project" value="UniProtKB-ARBA"/>
</dbReference>
<dbReference type="GO" id="GO:0005829">
    <property type="term" value="C:cytosol"/>
    <property type="evidence" value="ECO:0007669"/>
    <property type="project" value="TreeGrafter"/>
</dbReference>
<dbReference type="InterPro" id="IPR043129">
    <property type="entry name" value="ATPase_NBD"/>
</dbReference>
<dbReference type="Gene3D" id="3.30.420.40">
    <property type="match status" value="2"/>
</dbReference>
<dbReference type="EC" id="2.7.1.14" evidence="10"/>
<reference evidence="14" key="1">
    <citation type="journal article" date="2021" name="Genome Biol. Evol.">
        <title>A High-Quality Reference Genome for a Parasitic Bivalve with Doubly Uniparental Inheritance (Bivalvia: Unionida).</title>
        <authorList>
            <person name="Smith C.H."/>
        </authorList>
    </citation>
    <scope>NUCLEOTIDE SEQUENCE</scope>
    <source>
        <strain evidence="14">CHS0354</strain>
    </source>
</reference>
<dbReference type="GO" id="GO:0006163">
    <property type="term" value="P:purine nucleotide metabolic process"/>
    <property type="evidence" value="ECO:0007669"/>
    <property type="project" value="UniProtKB-ARBA"/>
</dbReference>
<feature type="domain" description="Carbohydrate kinase FGGY N-terminal" evidence="13">
    <location>
        <begin position="10"/>
        <end position="256"/>
    </location>
</feature>
<evidence type="ECO:0000256" key="10">
    <source>
        <dbReference type="ARBA" id="ARBA00066341"/>
    </source>
</evidence>
<dbReference type="InterPro" id="IPR000577">
    <property type="entry name" value="Carb_kinase_FGGY"/>
</dbReference>
<reference evidence="14" key="2">
    <citation type="journal article" date="2021" name="Genome Biol. Evol.">
        <title>Developing a high-quality reference genome for a parasitic bivalve with doubly uniparental inheritance (Bivalvia: Unionida).</title>
        <authorList>
            <person name="Smith C.H."/>
        </authorList>
    </citation>
    <scope>NUCLEOTIDE SEQUENCE</scope>
    <source>
        <strain evidence="14">CHS0354</strain>
        <tissue evidence="14">Mantle</tissue>
    </source>
</reference>
<comment type="similarity">
    <text evidence="2">Belongs to the FGGY kinase family.</text>
</comment>
<comment type="catalytic activity">
    <reaction evidence="8">
        <text>sedoheptulose + ATP = D-sedoheptulose 7-phosphate + ADP + H(+)</text>
        <dbReference type="Rhea" id="RHEA:23844"/>
        <dbReference type="ChEBI" id="CHEBI:15378"/>
        <dbReference type="ChEBI" id="CHEBI:16802"/>
        <dbReference type="ChEBI" id="CHEBI:30616"/>
        <dbReference type="ChEBI" id="CHEBI:57483"/>
        <dbReference type="ChEBI" id="CHEBI:456216"/>
        <dbReference type="EC" id="2.7.1.14"/>
    </reaction>
</comment>
<keyword evidence="4" id="KW-0808">Transferase</keyword>
<keyword evidence="5" id="KW-0547">Nucleotide-binding</keyword>
<keyword evidence="7" id="KW-0067">ATP-binding</keyword>
<evidence type="ECO:0000313" key="14">
    <source>
        <dbReference type="EMBL" id="KAK3597194.1"/>
    </source>
</evidence>
<dbReference type="InterPro" id="IPR018484">
    <property type="entry name" value="FGGY_N"/>
</dbReference>
<reference evidence="14" key="3">
    <citation type="submission" date="2023-05" db="EMBL/GenBank/DDBJ databases">
        <authorList>
            <person name="Smith C.H."/>
        </authorList>
    </citation>
    <scope>NUCLEOTIDE SEQUENCE</scope>
    <source>
        <strain evidence="14">CHS0354</strain>
        <tissue evidence="14">Mantle</tissue>
    </source>
</reference>
<gene>
    <name evidence="14" type="ORF">CHS0354_003694</name>
</gene>
<evidence type="ECO:0000259" key="13">
    <source>
        <dbReference type="Pfam" id="PF00370"/>
    </source>
</evidence>
<evidence type="ECO:0000256" key="1">
    <source>
        <dbReference type="ARBA" id="ARBA00004496"/>
    </source>
</evidence>
<comment type="function">
    <text evidence="9">Acts as a modulator of macrophage activation through control of glucose metabolism.</text>
</comment>
<accession>A0AAE0W111</accession>
<organism evidence="14 15">
    <name type="scientific">Potamilus streckersoni</name>
    <dbReference type="NCBI Taxonomy" id="2493646"/>
    <lineage>
        <taxon>Eukaryota</taxon>
        <taxon>Metazoa</taxon>
        <taxon>Spiralia</taxon>
        <taxon>Lophotrochozoa</taxon>
        <taxon>Mollusca</taxon>
        <taxon>Bivalvia</taxon>
        <taxon>Autobranchia</taxon>
        <taxon>Heteroconchia</taxon>
        <taxon>Palaeoheterodonta</taxon>
        <taxon>Unionida</taxon>
        <taxon>Unionoidea</taxon>
        <taxon>Unionidae</taxon>
        <taxon>Ambleminae</taxon>
        <taxon>Lampsilini</taxon>
        <taxon>Potamilus</taxon>
    </lineage>
</organism>
<dbReference type="GO" id="GO:0050277">
    <property type="term" value="F:sedoheptulokinase activity"/>
    <property type="evidence" value="ECO:0007669"/>
    <property type="project" value="UniProtKB-EC"/>
</dbReference>
<dbReference type="PANTHER" id="PTHR10196">
    <property type="entry name" value="SUGAR KINASE"/>
    <property type="match status" value="1"/>
</dbReference>
<evidence type="ECO:0000256" key="9">
    <source>
        <dbReference type="ARBA" id="ARBA00057196"/>
    </source>
</evidence>
<evidence type="ECO:0000256" key="11">
    <source>
        <dbReference type="ARBA" id="ARBA00069425"/>
    </source>
</evidence>
<comment type="subcellular location">
    <subcellularLocation>
        <location evidence="1">Cytoplasm</location>
    </subcellularLocation>
</comment>
<dbReference type="GO" id="GO:0046496">
    <property type="term" value="P:nicotinamide nucleotide metabolic process"/>
    <property type="evidence" value="ECO:0007669"/>
    <property type="project" value="UniProtKB-ARBA"/>
</dbReference>
<dbReference type="PANTHER" id="PTHR10196:SF67">
    <property type="entry name" value="SEDOHEPTULOKINASE"/>
    <property type="match status" value="1"/>
</dbReference>
<dbReference type="SUPFAM" id="SSF53067">
    <property type="entry name" value="Actin-like ATPase domain"/>
    <property type="match status" value="1"/>
</dbReference>
<dbReference type="Proteomes" id="UP001195483">
    <property type="component" value="Unassembled WGS sequence"/>
</dbReference>
<dbReference type="Pfam" id="PF00370">
    <property type="entry name" value="FGGY_N"/>
    <property type="match status" value="1"/>
</dbReference>
<comment type="caution">
    <text evidence="14">The sequence shown here is derived from an EMBL/GenBank/DDBJ whole genome shotgun (WGS) entry which is preliminary data.</text>
</comment>
<dbReference type="GO" id="GO:0006071">
    <property type="term" value="P:glycerol metabolic process"/>
    <property type="evidence" value="ECO:0007669"/>
    <property type="project" value="TreeGrafter"/>
</dbReference>
<dbReference type="GO" id="GO:0071222">
    <property type="term" value="P:cellular response to lipopolysaccharide"/>
    <property type="evidence" value="ECO:0007669"/>
    <property type="project" value="TreeGrafter"/>
</dbReference>
<dbReference type="CDD" id="cd07777">
    <property type="entry name" value="ASKHA_NBD_FGGY_SHK"/>
    <property type="match status" value="1"/>
</dbReference>
<evidence type="ECO:0000256" key="8">
    <source>
        <dbReference type="ARBA" id="ARBA00052736"/>
    </source>
</evidence>
<evidence type="ECO:0000256" key="4">
    <source>
        <dbReference type="ARBA" id="ARBA00022679"/>
    </source>
</evidence>
<name>A0AAE0W111_9BIVA</name>
<keyword evidence="6" id="KW-0418">Kinase</keyword>
<evidence type="ECO:0000256" key="3">
    <source>
        <dbReference type="ARBA" id="ARBA00022490"/>
    </source>
</evidence>
<protein>
    <recommendedName>
        <fullName evidence="11">Sedoheptulokinase</fullName>
        <ecNumber evidence="10">2.7.1.14</ecNumber>
    </recommendedName>
    <alternativeName>
        <fullName evidence="12">Carbohydrate kinase-like protein</fullName>
    </alternativeName>
</protein>
<sequence>MEVDDKSFLSLGIDLGTTSVKVTLIDKESHEVEYTVSELNHADVISDVGSCGFEQNPSLIFAALQKCLLQIPQNLTHNVCCIGISGQMHGLVLWKADDGCGYSNEQFVTKNSSNLYTWQDQRCTPDFISAFPKPDSHQHLATGFGCTTLFWLAKHQPEVLCKYDCAGSIMDFLVTILCGLDRPTMSTQIAASWGYFNTSTRSWNSDILKEAGFPVHLLPWVVESGTVAGTLQFDWCGVPAGTPILAALGDLQCSILSCIKEENDAVLNISTSCQLAFPIQLQDFKPSHTDSAGPVSYFPYFSGRYLAVAASLNGGNVLAQFVKMLQQWFSYFGITIDENKVWEKLMNSDENLDETLRISPTVFGERHAPNKRGSVCGLTERNLNVDQIFVSLCHGLVSNLYQMMPCAFLMECNVKRVIATGSVVDRNKFVKDHIFRAYGKYIPVVQGKTTDSALGASLAAIKFIKKT</sequence>
<evidence type="ECO:0000256" key="2">
    <source>
        <dbReference type="ARBA" id="ARBA00009156"/>
    </source>
</evidence>
<evidence type="ECO:0000256" key="6">
    <source>
        <dbReference type="ARBA" id="ARBA00022777"/>
    </source>
</evidence>
<dbReference type="GO" id="GO:0006091">
    <property type="term" value="P:generation of precursor metabolites and energy"/>
    <property type="evidence" value="ECO:0007669"/>
    <property type="project" value="UniProtKB-ARBA"/>
</dbReference>
<dbReference type="PIRSF" id="PIRSF000538">
    <property type="entry name" value="GlpK"/>
    <property type="match status" value="1"/>
</dbReference>
<dbReference type="FunFam" id="3.30.420.40:FF:000132">
    <property type="entry name" value="Sedoheptulokinase"/>
    <property type="match status" value="1"/>
</dbReference>
<dbReference type="EMBL" id="JAEAOA010000290">
    <property type="protein sequence ID" value="KAK3597194.1"/>
    <property type="molecule type" value="Genomic_DNA"/>
</dbReference>
<evidence type="ECO:0000256" key="5">
    <source>
        <dbReference type="ARBA" id="ARBA00022741"/>
    </source>
</evidence>
<evidence type="ECO:0000256" key="7">
    <source>
        <dbReference type="ARBA" id="ARBA00022840"/>
    </source>
</evidence>
<evidence type="ECO:0000256" key="12">
    <source>
        <dbReference type="ARBA" id="ARBA00076706"/>
    </source>
</evidence>
<dbReference type="GO" id="GO:0005524">
    <property type="term" value="F:ATP binding"/>
    <property type="evidence" value="ECO:0007669"/>
    <property type="project" value="UniProtKB-KW"/>
</dbReference>
<evidence type="ECO:0000313" key="15">
    <source>
        <dbReference type="Proteomes" id="UP001195483"/>
    </source>
</evidence>
<dbReference type="AlphaFoldDB" id="A0AAE0W111"/>
<dbReference type="FunFam" id="3.30.420.40:FF:000111">
    <property type="entry name" value="Sedoheptulokinase"/>
    <property type="match status" value="1"/>
</dbReference>
<keyword evidence="15" id="KW-1185">Reference proteome</keyword>
<keyword evidence="3" id="KW-0963">Cytoplasm</keyword>
<proteinExistence type="inferred from homology"/>